<comment type="caution">
    <text evidence="1">The sequence shown here is derived from an EMBL/GenBank/DDBJ whole genome shotgun (WGS) entry which is preliminary data.</text>
</comment>
<proteinExistence type="predicted"/>
<dbReference type="EMBL" id="JANBUJ010001860">
    <property type="protein sequence ID" value="KAJ2765908.1"/>
    <property type="molecule type" value="Genomic_DNA"/>
</dbReference>
<organism evidence="1 2">
    <name type="scientific">Coemansia nantahalensis</name>
    <dbReference type="NCBI Taxonomy" id="2789366"/>
    <lineage>
        <taxon>Eukaryota</taxon>
        <taxon>Fungi</taxon>
        <taxon>Fungi incertae sedis</taxon>
        <taxon>Zoopagomycota</taxon>
        <taxon>Kickxellomycotina</taxon>
        <taxon>Kickxellomycetes</taxon>
        <taxon>Kickxellales</taxon>
        <taxon>Kickxellaceae</taxon>
        <taxon>Coemansia</taxon>
    </lineage>
</organism>
<evidence type="ECO:0000313" key="2">
    <source>
        <dbReference type="Proteomes" id="UP001140234"/>
    </source>
</evidence>
<sequence length="147" mass="16751">VSDVRKSKVYGHVVTTSASDWPSFIENDYILVDKSIAIRDIMDDECEAALTGLFPRRMGKTAFLRLLQHFLGAVSSVPYEKRLTEFQRYTIFLEHREFFDAHFARYFVIRLDFKVRAVQPASLAGPLHAGPFVPCSSMACIVISQFL</sequence>
<dbReference type="Proteomes" id="UP001140234">
    <property type="component" value="Unassembled WGS sequence"/>
</dbReference>
<gene>
    <name evidence="1" type="ORF">IWQ57_004590</name>
</gene>
<feature type="non-terminal residue" evidence="1">
    <location>
        <position position="1"/>
    </location>
</feature>
<accession>A0ACC1JRF5</accession>
<keyword evidence="2" id="KW-1185">Reference proteome</keyword>
<name>A0ACC1JRF5_9FUNG</name>
<protein>
    <submittedName>
        <fullName evidence="1">Uncharacterized protein</fullName>
    </submittedName>
</protein>
<reference evidence="1" key="1">
    <citation type="submission" date="2022-07" db="EMBL/GenBank/DDBJ databases">
        <title>Phylogenomic reconstructions and comparative analyses of Kickxellomycotina fungi.</title>
        <authorList>
            <person name="Reynolds N.K."/>
            <person name="Stajich J.E."/>
            <person name="Barry K."/>
            <person name="Grigoriev I.V."/>
            <person name="Crous P."/>
            <person name="Smith M.E."/>
        </authorList>
    </citation>
    <scope>NUCLEOTIDE SEQUENCE</scope>
    <source>
        <strain evidence="1">CBS 109366</strain>
    </source>
</reference>
<evidence type="ECO:0000313" key="1">
    <source>
        <dbReference type="EMBL" id="KAJ2765908.1"/>
    </source>
</evidence>